<sequence>MITLRGSKHAYLGGNSAQFYRYVPTRVTYPDNEDSLSLVACRVPEVVRVQDLALKPDWRERD</sequence>
<evidence type="ECO:0000313" key="1">
    <source>
        <dbReference type="EMBL" id="KAH3798387.1"/>
    </source>
</evidence>
<reference evidence="1" key="1">
    <citation type="journal article" date="2019" name="bioRxiv">
        <title>The Genome of the Zebra Mussel, Dreissena polymorpha: A Resource for Invasive Species Research.</title>
        <authorList>
            <person name="McCartney M.A."/>
            <person name="Auch B."/>
            <person name="Kono T."/>
            <person name="Mallez S."/>
            <person name="Zhang Y."/>
            <person name="Obille A."/>
            <person name="Becker A."/>
            <person name="Abrahante J.E."/>
            <person name="Garbe J."/>
            <person name="Badalamenti J.P."/>
            <person name="Herman A."/>
            <person name="Mangelson H."/>
            <person name="Liachko I."/>
            <person name="Sullivan S."/>
            <person name="Sone E.D."/>
            <person name="Koren S."/>
            <person name="Silverstein K.A.T."/>
            <person name="Beckman K.B."/>
            <person name="Gohl D.M."/>
        </authorList>
    </citation>
    <scope>NUCLEOTIDE SEQUENCE</scope>
    <source>
        <strain evidence="1">Duluth1</strain>
        <tissue evidence="1">Whole animal</tissue>
    </source>
</reference>
<name>A0A9D4FHH6_DREPO</name>
<keyword evidence="2" id="KW-1185">Reference proteome</keyword>
<dbReference type="Proteomes" id="UP000828390">
    <property type="component" value="Unassembled WGS sequence"/>
</dbReference>
<protein>
    <submittedName>
        <fullName evidence="1">Uncharacterized protein</fullName>
    </submittedName>
</protein>
<gene>
    <name evidence="1" type="ORF">DPMN_151986</name>
</gene>
<reference evidence="1" key="2">
    <citation type="submission" date="2020-11" db="EMBL/GenBank/DDBJ databases">
        <authorList>
            <person name="McCartney M.A."/>
            <person name="Auch B."/>
            <person name="Kono T."/>
            <person name="Mallez S."/>
            <person name="Becker A."/>
            <person name="Gohl D.M."/>
            <person name="Silverstein K.A.T."/>
            <person name="Koren S."/>
            <person name="Bechman K.B."/>
            <person name="Herman A."/>
            <person name="Abrahante J.E."/>
            <person name="Garbe J."/>
        </authorList>
    </citation>
    <scope>NUCLEOTIDE SEQUENCE</scope>
    <source>
        <strain evidence="1">Duluth1</strain>
        <tissue evidence="1">Whole animal</tissue>
    </source>
</reference>
<accession>A0A9D4FHH6</accession>
<proteinExistence type="predicted"/>
<evidence type="ECO:0000313" key="2">
    <source>
        <dbReference type="Proteomes" id="UP000828390"/>
    </source>
</evidence>
<organism evidence="1 2">
    <name type="scientific">Dreissena polymorpha</name>
    <name type="common">Zebra mussel</name>
    <name type="synonym">Mytilus polymorpha</name>
    <dbReference type="NCBI Taxonomy" id="45954"/>
    <lineage>
        <taxon>Eukaryota</taxon>
        <taxon>Metazoa</taxon>
        <taxon>Spiralia</taxon>
        <taxon>Lophotrochozoa</taxon>
        <taxon>Mollusca</taxon>
        <taxon>Bivalvia</taxon>
        <taxon>Autobranchia</taxon>
        <taxon>Heteroconchia</taxon>
        <taxon>Euheterodonta</taxon>
        <taxon>Imparidentia</taxon>
        <taxon>Neoheterodontei</taxon>
        <taxon>Myida</taxon>
        <taxon>Dreissenoidea</taxon>
        <taxon>Dreissenidae</taxon>
        <taxon>Dreissena</taxon>
    </lineage>
</organism>
<dbReference type="EMBL" id="JAIWYP010000007">
    <property type="protein sequence ID" value="KAH3798387.1"/>
    <property type="molecule type" value="Genomic_DNA"/>
</dbReference>
<dbReference type="AlphaFoldDB" id="A0A9D4FHH6"/>
<comment type="caution">
    <text evidence="1">The sequence shown here is derived from an EMBL/GenBank/DDBJ whole genome shotgun (WGS) entry which is preliminary data.</text>
</comment>